<protein>
    <submittedName>
        <fullName evidence="1">Uncharacterized protein</fullName>
    </submittedName>
</protein>
<gene>
    <name evidence="1" type="ORF">SP5_101_00190</name>
</gene>
<reference evidence="1 2" key="1">
    <citation type="submission" date="2014-11" db="EMBL/GenBank/DDBJ databases">
        <title>Whole genome shotgun sequence of Sphingomonas parapaucimobilis NBRC 15100.</title>
        <authorList>
            <person name="Katano-Makiyama Y."/>
            <person name="Hosoyama A."/>
            <person name="Hashimoto M."/>
            <person name="Hosoyama Y."/>
            <person name="Noguchi M."/>
            <person name="Numata M."/>
            <person name="Tsuchikane K."/>
            <person name="Hirakata S."/>
            <person name="Uohara A."/>
            <person name="Shimodaira J."/>
            <person name="Ohji S."/>
            <person name="Ichikawa N."/>
            <person name="Kimura A."/>
            <person name="Yamazoe A."/>
            <person name="Fujita N."/>
        </authorList>
    </citation>
    <scope>NUCLEOTIDE SEQUENCE [LARGE SCALE GENOMIC DNA]</scope>
    <source>
        <strain evidence="1 2">NBRC 15100</strain>
    </source>
</reference>
<name>A0A0A1WD75_9SPHN</name>
<dbReference type="RefSeq" id="WP_042491247.1">
    <property type="nucleotide sequence ID" value="NZ_BBPI01000101.1"/>
</dbReference>
<evidence type="ECO:0000313" key="1">
    <source>
        <dbReference type="EMBL" id="GAM02884.1"/>
    </source>
</evidence>
<dbReference type="AlphaFoldDB" id="A0A0A1WD75"/>
<sequence length="107" mass="12404">MKAMILAGLGFATIAVPTVAEAQRWTPIAQRQGQLQQRIDQGIRSGALNRREANRLQSDLRGLNQLEYRYRRSGGGLSVSERNDLDRRYAMLSRQVRFEKHDRNHRR</sequence>
<proteinExistence type="predicted"/>
<comment type="caution">
    <text evidence="1">The sequence shown here is derived from an EMBL/GenBank/DDBJ whole genome shotgun (WGS) entry which is preliminary data.</text>
</comment>
<dbReference type="eggNOG" id="ENOG50337Y5">
    <property type="taxonomic scope" value="Bacteria"/>
</dbReference>
<dbReference type="Proteomes" id="UP000032305">
    <property type="component" value="Unassembled WGS sequence"/>
</dbReference>
<evidence type="ECO:0000313" key="2">
    <source>
        <dbReference type="Proteomes" id="UP000032305"/>
    </source>
</evidence>
<organism evidence="1 2">
    <name type="scientific">Sphingomonas parapaucimobilis NBRC 15100</name>
    <dbReference type="NCBI Taxonomy" id="1219049"/>
    <lineage>
        <taxon>Bacteria</taxon>
        <taxon>Pseudomonadati</taxon>
        <taxon>Pseudomonadota</taxon>
        <taxon>Alphaproteobacteria</taxon>
        <taxon>Sphingomonadales</taxon>
        <taxon>Sphingomonadaceae</taxon>
        <taxon>Sphingomonas</taxon>
    </lineage>
</organism>
<dbReference type="EMBL" id="BBPI01000101">
    <property type="protein sequence ID" value="GAM02884.1"/>
    <property type="molecule type" value="Genomic_DNA"/>
</dbReference>
<accession>A0A0A1WD75</accession>
<keyword evidence="2" id="KW-1185">Reference proteome</keyword>